<name>A0A5B6WRI0_9ROSI</name>
<comment type="caution">
    <text evidence="1">The sequence shown here is derived from an EMBL/GenBank/DDBJ whole genome shotgun (WGS) entry which is preliminary data.</text>
</comment>
<protein>
    <submittedName>
        <fullName evidence="1">Alpha carbonic anhydrase 7-like</fullName>
    </submittedName>
</protein>
<reference evidence="2" key="1">
    <citation type="journal article" date="2019" name="Plant Biotechnol. J.">
        <title>Genome sequencing of the Australian wild diploid species Gossypium australe highlights disease resistance and delayed gland morphogenesis.</title>
        <authorList>
            <person name="Cai Y."/>
            <person name="Cai X."/>
            <person name="Wang Q."/>
            <person name="Wang P."/>
            <person name="Zhang Y."/>
            <person name="Cai C."/>
            <person name="Xu Y."/>
            <person name="Wang K."/>
            <person name="Zhou Z."/>
            <person name="Wang C."/>
            <person name="Geng S."/>
            <person name="Li B."/>
            <person name="Dong Q."/>
            <person name="Hou Y."/>
            <person name="Wang H."/>
            <person name="Ai P."/>
            <person name="Liu Z."/>
            <person name="Yi F."/>
            <person name="Sun M."/>
            <person name="An G."/>
            <person name="Cheng J."/>
            <person name="Zhang Y."/>
            <person name="Shi Q."/>
            <person name="Xie Y."/>
            <person name="Shi X."/>
            <person name="Chang Y."/>
            <person name="Huang F."/>
            <person name="Chen Y."/>
            <person name="Hong S."/>
            <person name="Mi L."/>
            <person name="Sun Q."/>
            <person name="Zhang L."/>
            <person name="Zhou B."/>
            <person name="Peng R."/>
            <person name="Zhang X."/>
            <person name="Liu F."/>
        </authorList>
    </citation>
    <scope>NUCLEOTIDE SEQUENCE [LARGE SCALE GENOMIC DNA]</scope>
    <source>
        <strain evidence="2">cv. PA1801</strain>
    </source>
</reference>
<keyword evidence="2" id="KW-1185">Reference proteome</keyword>
<evidence type="ECO:0000313" key="1">
    <source>
        <dbReference type="EMBL" id="KAA3483906.1"/>
    </source>
</evidence>
<sequence length="171" mass="20209">MKPFDSNKKFREQYVSSMFIEQMKDFFKAKCPYWTMSVNFCDSVVMQRIYSKWIKTCVKKSSGDIKMNFVPWWQPLSRGRSSSPPPFSFKKLKDRPCPTSRMESHSIGYRRELTTSIASFGSFRMEKKGCEFYGRSHAKECRKKIRAYYSCGSRNHIIKDCPSKSEYTIEQ</sequence>
<proteinExistence type="predicted"/>
<gene>
    <name evidence="1" type="ORF">EPI10_006033</name>
</gene>
<dbReference type="Proteomes" id="UP000325315">
    <property type="component" value="Unassembled WGS sequence"/>
</dbReference>
<organism evidence="1 2">
    <name type="scientific">Gossypium australe</name>
    <dbReference type="NCBI Taxonomy" id="47621"/>
    <lineage>
        <taxon>Eukaryota</taxon>
        <taxon>Viridiplantae</taxon>
        <taxon>Streptophyta</taxon>
        <taxon>Embryophyta</taxon>
        <taxon>Tracheophyta</taxon>
        <taxon>Spermatophyta</taxon>
        <taxon>Magnoliopsida</taxon>
        <taxon>eudicotyledons</taxon>
        <taxon>Gunneridae</taxon>
        <taxon>Pentapetalae</taxon>
        <taxon>rosids</taxon>
        <taxon>malvids</taxon>
        <taxon>Malvales</taxon>
        <taxon>Malvaceae</taxon>
        <taxon>Malvoideae</taxon>
        <taxon>Gossypium</taxon>
    </lineage>
</organism>
<evidence type="ECO:0000313" key="2">
    <source>
        <dbReference type="Proteomes" id="UP000325315"/>
    </source>
</evidence>
<accession>A0A5B6WRI0</accession>
<dbReference type="AlphaFoldDB" id="A0A5B6WRI0"/>
<dbReference type="EMBL" id="SMMG02000002">
    <property type="protein sequence ID" value="KAA3483906.1"/>
    <property type="molecule type" value="Genomic_DNA"/>
</dbReference>